<evidence type="ECO:0000259" key="8">
    <source>
        <dbReference type="PROSITE" id="PS50112"/>
    </source>
</evidence>
<evidence type="ECO:0000256" key="6">
    <source>
        <dbReference type="SAM" id="MobiDB-lite"/>
    </source>
</evidence>
<dbReference type="Pfam" id="PF08448">
    <property type="entry name" value="PAS_4"/>
    <property type="match status" value="2"/>
</dbReference>
<feature type="region of interest" description="Disordered" evidence="6">
    <location>
        <begin position="32"/>
        <end position="67"/>
    </location>
</feature>
<dbReference type="Gene3D" id="3.30.565.10">
    <property type="entry name" value="Histidine kinase-like ATPase, C-terminal domain"/>
    <property type="match status" value="1"/>
</dbReference>
<dbReference type="PATRIC" id="fig|1227492.4.peg.1882"/>
<dbReference type="InterPro" id="IPR004358">
    <property type="entry name" value="Sig_transdc_His_kin-like_C"/>
</dbReference>
<gene>
    <name evidence="10" type="ORF">C482_09602</name>
</gene>
<dbReference type="InterPro" id="IPR036097">
    <property type="entry name" value="HisK_dim/P_sf"/>
</dbReference>
<dbReference type="PROSITE" id="PS50112">
    <property type="entry name" value="PAS"/>
    <property type="match status" value="2"/>
</dbReference>
<dbReference type="PROSITE" id="PS50109">
    <property type="entry name" value="HIS_KIN"/>
    <property type="match status" value="1"/>
</dbReference>
<protein>
    <recommendedName>
        <fullName evidence="2">histidine kinase</fullName>
        <ecNumber evidence="2">2.7.13.3</ecNumber>
    </recommendedName>
</protein>
<feature type="domain" description="PAS" evidence="8">
    <location>
        <begin position="303"/>
        <end position="345"/>
    </location>
</feature>
<feature type="compositionally biased region" description="Polar residues" evidence="6">
    <location>
        <begin position="1"/>
        <end position="11"/>
    </location>
</feature>
<reference evidence="10 11" key="1">
    <citation type="journal article" date="2014" name="PLoS Genet.">
        <title>Phylogenetically driven sequencing of extremely halophilic archaea reveals strategies for static and dynamic osmo-response.</title>
        <authorList>
            <person name="Becker E.A."/>
            <person name="Seitzer P.M."/>
            <person name="Tritt A."/>
            <person name="Larsen D."/>
            <person name="Krusor M."/>
            <person name="Yao A.I."/>
            <person name="Wu D."/>
            <person name="Madern D."/>
            <person name="Eisen J.A."/>
            <person name="Darling A.E."/>
            <person name="Facciotti M.T."/>
        </authorList>
    </citation>
    <scope>NUCLEOTIDE SEQUENCE [LARGE SCALE GENOMIC DNA]</scope>
    <source>
        <strain evidence="10 11">JCM 10990</strain>
    </source>
</reference>
<dbReference type="InterPro" id="IPR035965">
    <property type="entry name" value="PAS-like_dom_sf"/>
</dbReference>
<dbReference type="Gene3D" id="3.30.450.20">
    <property type="entry name" value="PAS domain"/>
    <property type="match status" value="2"/>
</dbReference>
<accession>M0ALY3</accession>
<evidence type="ECO:0000256" key="1">
    <source>
        <dbReference type="ARBA" id="ARBA00000085"/>
    </source>
</evidence>
<dbReference type="PROSITE" id="PS50113">
    <property type="entry name" value="PAC"/>
    <property type="match status" value="1"/>
</dbReference>
<sequence length="815" mass="90289">MYVVMDSSSCGTDDDQSQQLRQQQVLATLSELSLSVTEQHTRREAQDRNEVDDTNDATDPDSDTDQPHTLESLLQLTAEQVAAVFDATSVYVLQADSDRGRFRLRAGVSVDRTERAGDASEGCEGEEQASGDGSSNGDDAEAETRTNITSTTADHHDQPTPIAVSNQKPIPIDPDTQLGEVLESAEPVVVEELASDDRFSSTGKPVSDTVTNGVAVRIGTSERTGAAAGTVGTASTEPPQDEDGETGELDETHGSTTAWGVLAVHTTNNRDFTNADIAFLKTVANVLASTIDRIRAQRRRKEATTWTDSVLDAAPVGIMLVNTDGMSVFANRRAEEITGRPLSELRTFTHNDERWGLVDEDDNSISFTDLPFTRIIQTEEPVRNEVVGIRRPSGERVWVSTHCSPLYDSTGELDGVIYTFRDVTERRKLESRLEEILGRVEEAICAFDDDFRYTHVNDSAEELLQRSREELLGKQLWEVFPESASEAVVRNSFETAMDSQEPTSYEHYYEPANAWIEVTIYPSETGASVYFRDVTDRREYRRRLEESNERLEQFAYAASHDLQEPLRMVSSYLELLESRYADELDQDAQEFIDYAVDGADRMREMINGLLEFSRVETQGEPFEPVDLNEVLEDVVRDLRMKIVESGADISAAELPWVAGDGNQLRQVFQNLLSNAIAYSGEEPPEIDIAAHDTGSEWVISVSDQGTGIDPDDTDRIFGLFQRRHAADEHTGSGIGLALCQRIIKRHGGEIWVDSEPDEGATFSFTLPTRLDTVTLESIESESKSEVEFGSGSESDTESDSRHTSESETSGCAEET</sequence>
<dbReference type="PANTHER" id="PTHR43304">
    <property type="entry name" value="PHYTOCHROME-LIKE PROTEIN CPH1"/>
    <property type="match status" value="1"/>
</dbReference>
<dbReference type="InterPro" id="IPR036890">
    <property type="entry name" value="HATPase_C_sf"/>
</dbReference>
<dbReference type="SMART" id="SM00387">
    <property type="entry name" value="HATPase_c"/>
    <property type="match status" value="1"/>
</dbReference>
<dbReference type="STRING" id="1227492.C482_09602"/>
<evidence type="ECO:0000259" key="9">
    <source>
        <dbReference type="PROSITE" id="PS50113"/>
    </source>
</evidence>
<feature type="domain" description="Histidine kinase" evidence="7">
    <location>
        <begin position="557"/>
        <end position="770"/>
    </location>
</feature>
<comment type="catalytic activity">
    <reaction evidence="1">
        <text>ATP + protein L-histidine = ADP + protein N-phospho-L-histidine.</text>
        <dbReference type="EC" id="2.7.13.3"/>
    </reaction>
</comment>
<dbReference type="Gene3D" id="3.30.450.40">
    <property type="match status" value="1"/>
</dbReference>
<dbReference type="InterPro" id="IPR000700">
    <property type="entry name" value="PAS-assoc_C"/>
</dbReference>
<dbReference type="InterPro" id="IPR029016">
    <property type="entry name" value="GAF-like_dom_sf"/>
</dbReference>
<feature type="compositionally biased region" description="Low complexity" evidence="6">
    <location>
        <begin position="224"/>
        <end position="236"/>
    </location>
</feature>
<dbReference type="InterPro" id="IPR001610">
    <property type="entry name" value="PAC"/>
</dbReference>
<dbReference type="InterPro" id="IPR003661">
    <property type="entry name" value="HisK_dim/P_dom"/>
</dbReference>
<feature type="domain" description="PAC" evidence="9">
    <location>
        <begin position="383"/>
        <end position="435"/>
    </location>
</feature>
<dbReference type="SUPFAM" id="SSF47384">
    <property type="entry name" value="Homodimeric domain of signal transducing histidine kinase"/>
    <property type="match status" value="1"/>
</dbReference>
<evidence type="ECO:0000256" key="5">
    <source>
        <dbReference type="ARBA" id="ARBA00022777"/>
    </source>
</evidence>
<feature type="region of interest" description="Disordered" evidence="6">
    <location>
        <begin position="224"/>
        <end position="252"/>
    </location>
</feature>
<dbReference type="EMBL" id="AOIN01000056">
    <property type="protein sequence ID" value="ELY99730.1"/>
    <property type="molecule type" value="Genomic_DNA"/>
</dbReference>
<evidence type="ECO:0000256" key="4">
    <source>
        <dbReference type="ARBA" id="ARBA00022679"/>
    </source>
</evidence>
<dbReference type="SUPFAM" id="SSF55785">
    <property type="entry name" value="PYP-like sensor domain (PAS domain)"/>
    <property type="match status" value="2"/>
</dbReference>
<dbReference type="CDD" id="cd00130">
    <property type="entry name" value="PAS"/>
    <property type="match status" value="2"/>
</dbReference>
<dbReference type="SMART" id="SM00388">
    <property type="entry name" value="HisKA"/>
    <property type="match status" value="1"/>
</dbReference>
<feature type="region of interest" description="Disordered" evidence="6">
    <location>
        <begin position="111"/>
        <end position="171"/>
    </location>
</feature>
<dbReference type="FunFam" id="3.30.565.10:FF:000006">
    <property type="entry name" value="Sensor histidine kinase WalK"/>
    <property type="match status" value="1"/>
</dbReference>
<dbReference type="RefSeq" id="WP_006167331.1">
    <property type="nucleotide sequence ID" value="NZ_AOIN01000056.1"/>
</dbReference>
<dbReference type="SMART" id="SM00065">
    <property type="entry name" value="GAF"/>
    <property type="match status" value="1"/>
</dbReference>
<feature type="compositionally biased region" description="Acidic residues" evidence="6">
    <location>
        <begin position="239"/>
        <end position="249"/>
    </location>
</feature>
<dbReference type="SMART" id="SM00091">
    <property type="entry name" value="PAS"/>
    <property type="match status" value="2"/>
</dbReference>
<keyword evidence="11" id="KW-1185">Reference proteome</keyword>
<dbReference type="InterPro" id="IPR052162">
    <property type="entry name" value="Sensor_kinase/Photoreceptor"/>
</dbReference>
<dbReference type="Pfam" id="PF00512">
    <property type="entry name" value="HisKA"/>
    <property type="match status" value="1"/>
</dbReference>
<dbReference type="InterPro" id="IPR013656">
    <property type="entry name" value="PAS_4"/>
</dbReference>
<feature type="region of interest" description="Disordered" evidence="6">
    <location>
        <begin position="1"/>
        <end position="20"/>
    </location>
</feature>
<comment type="caution">
    <text evidence="10">The sequence shown here is derived from an EMBL/GenBank/DDBJ whole genome shotgun (WGS) entry which is preliminary data.</text>
</comment>
<dbReference type="InterPro" id="IPR005467">
    <property type="entry name" value="His_kinase_dom"/>
</dbReference>
<dbReference type="AlphaFoldDB" id="M0ALY3"/>
<feature type="compositionally biased region" description="Basic and acidic residues" evidence="6">
    <location>
        <begin position="39"/>
        <end position="51"/>
    </location>
</feature>
<dbReference type="PRINTS" id="PR00344">
    <property type="entry name" value="BCTRLSENSOR"/>
</dbReference>
<dbReference type="InterPro" id="IPR003594">
    <property type="entry name" value="HATPase_dom"/>
</dbReference>
<proteinExistence type="predicted"/>
<dbReference type="CDD" id="cd00082">
    <property type="entry name" value="HisKA"/>
    <property type="match status" value="1"/>
</dbReference>
<feature type="region of interest" description="Disordered" evidence="6">
    <location>
        <begin position="775"/>
        <end position="815"/>
    </location>
</feature>
<name>M0ALY3_9EURY</name>
<dbReference type="SMART" id="SM00086">
    <property type="entry name" value="PAC"/>
    <property type="match status" value="1"/>
</dbReference>
<dbReference type="Proteomes" id="UP000011693">
    <property type="component" value="Unassembled WGS sequence"/>
</dbReference>
<dbReference type="GO" id="GO:0000155">
    <property type="term" value="F:phosphorelay sensor kinase activity"/>
    <property type="evidence" value="ECO:0007669"/>
    <property type="project" value="InterPro"/>
</dbReference>
<dbReference type="SUPFAM" id="SSF55874">
    <property type="entry name" value="ATPase domain of HSP90 chaperone/DNA topoisomerase II/histidine kinase"/>
    <property type="match status" value="1"/>
</dbReference>
<evidence type="ECO:0000256" key="2">
    <source>
        <dbReference type="ARBA" id="ARBA00012438"/>
    </source>
</evidence>
<evidence type="ECO:0000313" key="10">
    <source>
        <dbReference type="EMBL" id="ELY99730.1"/>
    </source>
</evidence>
<dbReference type="InterPro" id="IPR003018">
    <property type="entry name" value="GAF"/>
</dbReference>
<keyword evidence="5 10" id="KW-0418">Kinase</keyword>
<dbReference type="InterPro" id="IPR000014">
    <property type="entry name" value="PAS"/>
</dbReference>
<feature type="domain" description="PAS" evidence="8">
    <location>
        <begin position="429"/>
        <end position="500"/>
    </location>
</feature>
<evidence type="ECO:0000256" key="3">
    <source>
        <dbReference type="ARBA" id="ARBA00022553"/>
    </source>
</evidence>
<organism evidence="10 11">
    <name type="scientific">Natrialba chahannaoensis JCM 10990</name>
    <dbReference type="NCBI Taxonomy" id="1227492"/>
    <lineage>
        <taxon>Archaea</taxon>
        <taxon>Methanobacteriati</taxon>
        <taxon>Methanobacteriota</taxon>
        <taxon>Stenosarchaea group</taxon>
        <taxon>Halobacteria</taxon>
        <taxon>Halobacteriales</taxon>
        <taxon>Natrialbaceae</taxon>
        <taxon>Natrialba</taxon>
    </lineage>
</organism>
<dbReference type="Pfam" id="PF02518">
    <property type="entry name" value="HATPase_c"/>
    <property type="match status" value="1"/>
</dbReference>
<keyword evidence="3" id="KW-0597">Phosphoprotein</keyword>
<dbReference type="Pfam" id="PF01590">
    <property type="entry name" value="GAF"/>
    <property type="match status" value="1"/>
</dbReference>
<dbReference type="PANTHER" id="PTHR43304:SF1">
    <property type="entry name" value="PAC DOMAIN-CONTAINING PROTEIN"/>
    <property type="match status" value="1"/>
</dbReference>
<feature type="compositionally biased region" description="Acidic residues" evidence="6">
    <location>
        <begin position="52"/>
        <end position="64"/>
    </location>
</feature>
<dbReference type="SUPFAM" id="SSF55781">
    <property type="entry name" value="GAF domain-like"/>
    <property type="match status" value="2"/>
</dbReference>
<evidence type="ECO:0000313" key="11">
    <source>
        <dbReference type="Proteomes" id="UP000011693"/>
    </source>
</evidence>
<keyword evidence="4" id="KW-0808">Transferase</keyword>
<dbReference type="NCBIfam" id="TIGR00229">
    <property type="entry name" value="sensory_box"/>
    <property type="match status" value="2"/>
</dbReference>
<evidence type="ECO:0000259" key="7">
    <source>
        <dbReference type="PROSITE" id="PS50109"/>
    </source>
</evidence>
<dbReference type="Gene3D" id="1.10.287.130">
    <property type="match status" value="1"/>
</dbReference>
<dbReference type="EC" id="2.7.13.3" evidence="2"/>